<keyword evidence="20" id="KW-1185">Reference proteome</keyword>
<dbReference type="Pfam" id="PF00672">
    <property type="entry name" value="HAMP"/>
    <property type="match status" value="1"/>
</dbReference>
<comment type="catalytic activity">
    <reaction evidence="1">
        <text>ATP + protein L-histidine = ADP + protein N-phospho-L-histidine.</text>
        <dbReference type="EC" id="2.7.13.3"/>
    </reaction>
</comment>
<keyword evidence="9" id="KW-0547">Nucleotide-binding</keyword>
<keyword evidence="7" id="KW-0808">Transferase</keyword>
<dbReference type="InterPro" id="IPR038421">
    <property type="entry name" value="RisS_PPD_sf"/>
</dbReference>
<evidence type="ECO:0000256" key="15">
    <source>
        <dbReference type="SAM" id="MobiDB-lite"/>
    </source>
</evidence>
<dbReference type="SMART" id="SM00388">
    <property type="entry name" value="HisKA"/>
    <property type="match status" value="1"/>
</dbReference>
<keyword evidence="14 16" id="KW-0472">Membrane</keyword>
<evidence type="ECO:0000256" key="14">
    <source>
        <dbReference type="ARBA" id="ARBA00023136"/>
    </source>
</evidence>
<dbReference type="PROSITE" id="PS50885">
    <property type="entry name" value="HAMP"/>
    <property type="match status" value="1"/>
</dbReference>
<comment type="subcellular location">
    <subcellularLocation>
        <location evidence="2">Cell inner membrane</location>
        <topology evidence="2">Multi-pass membrane protein</topology>
    </subcellularLocation>
</comment>
<dbReference type="Gene3D" id="3.30.565.10">
    <property type="entry name" value="Histidine kinase-like ATPase, C-terminal domain"/>
    <property type="match status" value="1"/>
</dbReference>
<feature type="transmembrane region" description="Helical" evidence="16">
    <location>
        <begin position="54"/>
        <end position="76"/>
    </location>
</feature>
<proteinExistence type="predicted"/>
<evidence type="ECO:0000256" key="10">
    <source>
        <dbReference type="ARBA" id="ARBA00022777"/>
    </source>
</evidence>
<dbReference type="SMART" id="SM00304">
    <property type="entry name" value="HAMP"/>
    <property type="match status" value="1"/>
</dbReference>
<dbReference type="InterPro" id="IPR036097">
    <property type="entry name" value="HisK_dim/P_sf"/>
</dbReference>
<keyword evidence="10 19" id="KW-0418">Kinase</keyword>
<dbReference type="Proteomes" id="UP000252174">
    <property type="component" value="Unassembled WGS sequence"/>
</dbReference>
<gene>
    <name evidence="19" type="ORF">DFR45_104106</name>
</gene>
<evidence type="ECO:0000256" key="12">
    <source>
        <dbReference type="ARBA" id="ARBA00022989"/>
    </source>
</evidence>
<dbReference type="SUPFAM" id="SSF47384">
    <property type="entry name" value="Homodimeric domain of signal transducing histidine kinase"/>
    <property type="match status" value="1"/>
</dbReference>
<dbReference type="CDD" id="cd00082">
    <property type="entry name" value="HisKA"/>
    <property type="match status" value="1"/>
</dbReference>
<reference evidence="19 20" key="1">
    <citation type="submission" date="2018-07" db="EMBL/GenBank/DDBJ databases">
        <title>Genomic Encyclopedia of Type Strains, Phase IV (KMG-IV): sequencing the most valuable type-strain genomes for metagenomic binning, comparative biology and taxonomic classification.</title>
        <authorList>
            <person name="Goeker M."/>
        </authorList>
    </citation>
    <scope>NUCLEOTIDE SEQUENCE [LARGE SCALE GENOMIC DNA]</scope>
    <source>
        <strain evidence="19 20">DSM 100911</strain>
    </source>
</reference>
<evidence type="ECO:0000256" key="11">
    <source>
        <dbReference type="ARBA" id="ARBA00022840"/>
    </source>
</evidence>
<dbReference type="AlphaFoldDB" id="A0A369AKV4"/>
<dbReference type="InterPro" id="IPR050980">
    <property type="entry name" value="2C_sensor_his_kinase"/>
</dbReference>
<keyword evidence="12 16" id="KW-1133">Transmembrane helix</keyword>
<evidence type="ECO:0000256" key="3">
    <source>
        <dbReference type="ARBA" id="ARBA00012438"/>
    </source>
</evidence>
<evidence type="ECO:0000256" key="13">
    <source>
        <dbReference type="ARBA" id="ARBA00023012"/>
    </source>
</evidence>
<evidence type="ECO:0000256" key="2">
    <source>
        <dbReference type="ARBA" id="ARBA00004429"/>
    </source>
</evidence>
<evidence type="ECO:0000256" key="8">
    <source>
        <dbReference type="ARBA" id="ARBA00022692"/>
    </source>
</evidence>
<evidence type="ECO:0000256" key="1">
    <source>
        <dbReference type="ARBA" id="ARBA00000085"/>
    </source>
</evidence>
<dbReference type="Pfam" id="PF16524">
    <property type="entry name" value="RisS_PPD"/>
    <property type="match status" value="1"/>
</dbReference>
<accession>A0A369AKV4</accession>
<dbReference type="EC" id="2.7.13.3" evidence="3"/>
<dbReference type="Gene3D" id="3.30.450.300">
    <property type="entry name" value="Sensor histidine kinase RisS, periplasmic domain"/>
    <property type="match status" value="1"/>
</dbReference>
<name>A0A369AKV4_9BURK</name>
<dbReference type="CDD" id="cd06225">
    <property type="entry name" value="HAMP"/>
    <property type="match status" value="1"/>
</dbReference>
<dbReference type="InterPro" id="IPR003594">
    <property type="entry name" value="HATPase_dom"/>
</dbReference>
<dbReference type="InterPro" id="IPR003661">
    <property type="entry name" value="HisK_dim/P_dom"/>
</dbReference>
<dbReference type="InterPro" id="IPR003660">
    <property type="entry name" value="HAMP_dom"/>
</dbReference>
<keyword evidence="11" id="KW-0067">ATP-binding</keyword>
<dbReference type="EMBL" id="QPJU01000004">
    <property type="protein sequence ID" value="RCX09743.1"/>
    <property type="molecule type" value="Genomic_DNA"/>
</dbReference>
<dbReference type="SUPFAM" id="SSF55874">
    <property type="entry name" value="ATPase domain of HSP90 chaperone/DNA topoisomerase II/histidine kinase"/>
    <property type="match status" value="1"/>
</dbReference>
<keyword evidence="8 16" id="KW-0812">Transmembrane</keyword>
<feature type="domain" description="Histidine kinase" evidence="17">
    <location>
        <begin position="282"/>
        <end position="487"/>
    </location>
</feature>
<feature type="transmembrane region" description="Helical" evidence="16">
    <location>
        <begin position="200"/>
        <end position="222"/>
    </location>
</feature>
<sequence>MAMPQSGGHSAFRESQVNVEEVAAELTMPAPLESPEASAENKPRKPRASLRLNLFWRTFFLLALLLAGSILAWLQILRVLEFEPRSLQMAQQAASLVNLSRAALVHADPIARVSLIKTMAEQEGVRIMPREPGDRYEPLAGSALARRLTEELARRLGPDTIVAQSVNGEPGLWVGFSINGDPNWLRMDQARFSLAGGRTWLIWLAMVGLLSLAGAAVIARLINRPLKQLSYATSRVREGDFAASHLDENVSTSEVREVNIGFNRMAERLAKLEQDRAVMLAGISHDLRTPLARLRLETEMSVTDEVARAHMVADIVQLDATIDKFLDYARPDHATLTPVNLHGVVSSCVYALQNHHAVQIRMAVPEDLNVLADEVELARVISNLLENARRYGKTPGTEITQVDIAAKAQDDWVLLRLRDHGPGVPPEQLANLTKPFFRGDAARTAAAGAGLGLSIVDKTVQRMGGRLTLANARSGGLEAQIRLRRVLSLPPGEDPQPRLQRPAVMRHGAS</sequence>
<dbReference type="SMART" id="SM00387">
    <property type="entry name" value="HATPase_c"/>
    <property type="match status" value="1"/>
</dbReference>
<dbReference type="PANTHER" id="PTHR44936:SF5">
    <property type="entry name" value="SENSOR HISTIDINE KINASE ENVZ"/>
    <property type="match status" value="1"/>
</dbReference>
<dbReference type="InterPro" id="IPR032408">
    <property type="entry name" value="RisS_PPD"/>
</dbReference>
<evidence type="ECO:0000313" key="19">
    <source>
        <dbReference type="EMBL" id="RCX09743.1"/>
    </source>
</evidence>
<keyword evidence="6" id="KW-0597">Phosphoprotein</keyword>
<dbReference type="PANTHER" id="PTHR44936">
    <property type="entry name" value="SENSOR PROTEIN CREC"/>
    <property type="match status" value="1"/>
</dbReference>
<feature type="domain" description="HAMP" evidence="18">
    <location>
        <begin position="220"/>
        <end position="274"/>
    </location>
</feature>
<dbReference type="InterPro" id="IPR005467">
    <property type="entry name" value="His_kinase_dom"/>
</dbReference>
<evidence type="ECO:0000256" key="7">
    <source>
        <dbReference type="ARBA" id="ARBA00022679"/>
    </source>
</evidence>
<evidence type="ECO:0000256" key="9">
    <source>
        <dbReference type="ARBA" id="ARBA00022741"/>
    </source>
</evidence>
<dbReference type="GO" id="GO:0005886">
    <property type="term" value="C:plasma membrane"/>
    <property type="evidence" value="ECO:0007669"/>
    <property type="project" value="UniProtKB-SubCell"/>
</dbReference>
<dbReference type="InterPro" id="IPR036890">
    <property type="entry name" value="HATPase_C_sf"/>
</dbReference>
<evidence type="ECO:0000259" key="17">
    <source>
        <dbReference type="PROSITE" id="PS50109"/>
    </source>
</evidence>
<dbReference type="GO" id="GO:0005524">
    <property type="term" value="F:ATP binding"/>
    <property type="evidence" value="ECO:0007669"/>
    <property type="project" value="UniProtKB-KW"/>
</dbReference>
<dbReference type="PROSITE" id="PS50109">
    <property type="entry name" value="HIS_KIN"/>
    <property type="match status" value="1"/>
</dbReference>
<evidence type="ECO:0000256" key="5">
    <source>
        <dbReference type="ARBA" id="ARBA00022519"/>
    </source>
</evidence>
<evidence type="ECO:0000256" key="6">
    <source>
        <dbReference type="ARBA" id="ARBA00022553"/>
    </source>
</evidence>
<keyword evidence="5" id="KW-0997">Cell inner membrane</keyword>
<feature type="region of interest" description="Disordered" evidence="15">
    <location>
        <begin position="489"/>
        <end position="510"/>
    </location>
</feature>
<evidence type="ECO:0000313" key="20">
    <source>
        <dbReference type="Proteomes" id="UP000252174"/>
    </source>
</evidence>
<evidence type="ECO:0000256" key="16">
    <source>
        <dbReference type="SAM" id="Phobius"/>
    </source>
</evidence>
<keyword evidence="13" id="KW-0902">Two-component regulatory system</keyword>
<organism evidence="19 20">
    <name type="scientific">Extensimonas vulgaris</name>
    <dbReference type="NCBI Taxonomy" id="1031594"/>
    <lineage>
        <taxon>Bacteria</taxon>
        <taxon>Pseudomonadati</taxon>
        <taxon>Pseudomonadota</taxon>
        <taxon>Betaproteobacteria</taxon>
        <taxon>Burkholderiales</taxon>
        <taxon>Comamonadaceae</taxon>
        <taxon>Extensimonas</taxon>
    </lineage>
</organism>
<dbReference type="PRINTS" id="PR00344">
    <property type="entry name" value="BCTRLSENSOR"/>
</dbReference>
<protein>
    <recommendedName>
        <fullName evidence="3">histidine kinase</fullName>
        <ecNumber evidence="3">2.7.13.3</ecNumber>
    </recommendedName>
</protein>
<dbReference type="Pfam" id="PF02518">
    <property type="entry name" value="HATPase_c"/>
    <property type="match status" value="1"/>
</dbReference>
<evidence type="ECO:0000256" key="4">
    <source>
        <dbReference type="ARBA" id="ARBA00022475"/>
    </source>
</evidence>
<dbReference type="GO" id="GO:0000155">
    <property type="term" value="F:phosphorelay sensor kinase activity"/>
    <property type="evidence" value="ECO:0007669"/>
    <property type="project" value="InterPro"/>
</dbReference>
<dbReference type="Gene3D" id="1.10.287.130">
    <property type="match status" value="1"/>
</dbReference>
<dbReference type="InterPro" id="IPR004358">
    <property type="entry name" value="Sig_transdc_His_kin-like_C"/>
</dbReference>
<evidence type="ECO:0000259" key="18">
    <source>
        <dbReference type="PROSITE" id="PS50885"/>
    </source>
</evidence>
<dbReference type="Pfam" id="PF00512">
    <property type="entry name" value="HisKA"/>
    <property type="match status" value="1"/>
</dbReference>
<keyword evidence="4" id="KW-1003">Cell membrane</keyword>
<comment type="caution">
    <text evidence="19">The sequence shown here is derived from an EMBL/GenBank/DDBJ whole genome shotgun (WGS) entry which is preliminary data.</text>
</comment>